<evidence type="ECO:0000256" key="3">
    <source>
        <dbReference type="ARBA" id="ARBA00023163"/>
    </source>
</evidence>
<dbReference type="InterPro" id="IPR036390">
    <property type="entry name" value="WH_DNA-bd_sf"/>
</dbReference>
<evidence type="ECO:0000313" key="7">
    <source>
        <dbReference type="Proteomes" id="UP000515307"/>
    </source>
</evidence>
<dbReference type="Pfam" id="PF01638">
    <property type="entry name" value="HxlR"/>
    <property type="match status" value="2"/>
</dbReference>
<dbReference type="GO" id="GO:0003677">
    <property type="term" value="F:DNA binding"/>
    <property type="evidence" value="ECO:0007669"/>
    <property type="project" value="UniProtKB-KW"/>
</dbReference>
<keyword evidence="3" id="KW-0804">Transcription</keyword>
<feature type="compositionally biased region" description="Polar residues" evidence="4">
    <location>
        <begin position="271"/>
        <end position="281"/>
    </location>
</feature>
<dbReference type="PANTHER" id="PTHR33204:SF37">
    <property type="entry name" value="HTH-TYPE TRANSCRIPTIONAL REGULATOR YODB"/>
    <property type="match status" value="1"/>
</dbReference>
<evidence type="ECO:0000256" key="4">
    <source>
        <dbReference type="SAM" id="MobiDB-lite"/>
    </source>
</evidence>
<proteinExistence type="predicted"/>
<feature type="region of interest" description="Disordered" evidence="4">
    <location>
        <begin position="250"/>
        <end position="281"/>
    </location>
</feature>
<gene>
    <name evidence="6" type="ORF">F0344_19830</name>
</gene>
<reference evidence="7" key="1">
    <citation type="submission" date="2019-10" db="EMBL/GenBank/DDBJ databases">
        <title>Antimicrobial potential of Antarctic Bacteria.</title>
        <authorList>
            <person name="Benaud N."/>
            <person name="Edwards R.J."/>
            <person name="Ferrari B.C."/>
        </authorList>
    </citation>
    <scope>NUCLEOTIDE SEQUENCE [LARGE SCALE GENOMIC DNA]</scope>
    <source>
        <strain evidence="7">NBSH44</strain>
    </source>
</reference>
<evidence type="ECO:0000256" key="2">
    <source>
        <dbReference type="ARBA" id="ARBA00023125"/>
    </source>
</evidence>
<keyword evidence="1" id="KW-0805">Transcription regulation</keyword>
<keyword evidence="7" id="KW-1185">Reference proteome</keyword>
<name>A0A7G7BML1_9ACTN</name>
<keyword evidence="2" id="KW-0238">DNA-binding</keyword>
<dbReference type="PANTHER" id="PTHR33204">
    <property type="entry name" value="TRANSCRIPTIONAL REGULATOR, MARR FAMILY"/>
    <property type="match status" value="1"/>
</dbReference>
<sequence>MSSSSQSSAASIGSVDAQRVEDALSLIAPKWTTWSAQTLAQQGSPMRVRDVATRLPFVSEQLVGKRLAQMHADGLVTRAADRHGAPYQLSAFGESLSRVHHALSGWSQANLSLGGQVAGAERVEDAVRRLHLRHSTAVIQVLDEGGPMRFVHIAEEAGLDNGFTRQRLNRLQVDGLVARTGPRHGDPYVLTDAGRALGPVYAAVEHWSDPVTTRNRSAPPTRVVAATRTHTGVPLGSDNVRTAAALRRSAAAPSALFSHAPQPQPRVPSAVTAQSTPSRGR</sequence>
<accession>A0A7G7BML1</accession>
<organism evidence="6 7">
    <name type="scientific">Streptomyces finlayi</name>
    <dbReference type="NCBI Taxonomy" id="67296"/>
    <lineage>
        <taxon>Bacteria</taxon>
        <taxon>Bacillati</taxon>
        <taxon>Actinomycetota</taxon>
        <taxon>Actinomycetes</taxon>
        <taxon>Kitasatosporales</taxon>
        <taxon>Streptomycetaceae</taxon>
        <taxon>Streptomyces</taxon>
    </lineage>
</organism>
<dbReference type="InterPro" id="IPR036388">
    <property type="entry name" value="WH-like_DNA-bd_sf"/>
</dbReference>
<evidence type="ECO:0000259" key="5">
    <source>
        <dbReference type="PROSITE" id="PS51118"/>
    </source>
</evidence>
<evidence type="ECO:0000256" key="1">
    <source>
        <dbReference type="ARBA" id="ARBA00023015"/>
    </source>
</evidence>
<dbReference type="KEGG" id="sfiy:F0344_19830"/>
<dbReference type="Proteomes" id="UP000515307">
    <property type="component" value="Chromosome"/>
</dbReference>
<dbReference type="AlphaFoldDB" id="A0A7G7BML1"/>
<protein>
    <recommendedName>
        <fullName evidence="5">HTH hxlR-type domain-containing protein</fullName>
    </recommendedName>
</protein>
<dbReference type="InterPro" id="IPR002577">
    <property type="entry name" value="HTH_HxlR"/>
</dbReference>
<dbReference type="EMBL" id="CP045702">
    <property type="protein sequence ID" value="QNE76576.1"/>
    <property type="molecule type" value="Genomic_DNA"/>
</dbReference>
<dbReference type="RefSeq" id="WP_185300043.1">
    <property type="nucleotide sequence ID" value="NZ_CP045702.1"/>
</dbReference>
<dbReference type="SUPFAM" id="SSF46785">
    <property type="entry name" value="Winged helix' DNA-binding domain"/>
    <property type="match status" value="2"/>
</dbReference>
<dbReference type="Gene3D" id="1.10.10.10">
    <property type="entry name" value="Winged helix-like DNA-binding domain superfamily/Winged helix DNA-binding domain"/>
    <property type="match status" value="2"/>
</dbReference>
<feature type="domain" description="HTH hxlR-type" evidence="5">
    <location>
        <begin position="17"/>
        <end position="115"/>
    </location>
</feature>
<evidence type="ECO:0000313" key="6">
    <source>
        <dbReference type="EMBL" id="QNE76576.1"/>
    </source>
</evidence>
<dbReference type="PROSITE" id="PS51118">
    <property type="entry name" value="HTH_HXLR"/>
    <property type="match status" value="1"/>
</dbReference>